<dbReference type="RefSeq" id="WP_212988550.1">
    <property type="nucleotide sequence ID" value="NZ_BAABEA010000019.1"/>
</dbReference>
<proteinExistence type="predicted"/>
<comment type="caution">
    <text evidence="1">The sequence shown here is derived from an EMBL/GenBank/DDBJ whole genome shotgun (WGS) entry which is preliminary data.</text>
</comment>
<protein>
    <submittedName>
        <fullName evidence="1">Uncharacterized protein</fullName>
    </submittedName>
</protein>
<evidence type="ECO:0000313" key="2">
    <source>
        <dbReference type="Proteomes" id="UP000681340"/>
    </source>
</evidence>
<sequence length="225" mass="24956">MNDVKLSLPERALLLILLAENAELSNKQIEEKYAPGLTLTGKSRLKLVDAKLIDCRKEKRSFLFSLADGGWRWGREELTREVPPGSGSAGQALYAVLRRLEHYLDKTGRSLAQVLGEHIESDERPAVAMPAAVTHVPADEVEKRVRRAYRELADPVGSWVGLADLRAHLGDVPREDVDGVLRLMARMPGVLVEEETNQKGLTGRDRAAAVVIGSRDHHTLMIEEL</sequence>
<accession>A0A919S8P7</accession>
<reference evidence="1" key="1">
    <citation type="submission" date="2021-03" db="EMBL/GenBank/DDBJ databases">
        <title>Whole genome shotgun sequence of Actinoplanes auranticolor NBRC 12245.</title>
        <authorList>
            <person name="Komaki H."/>
            <person name="Tamura T."/>
        </authorList>
    </citation>
    <scope>NUCLEOTIDE SEQUENCE</scope>
    <source>
        <strain evidence="1">NBRC 12245</strain>
    </source>
</reference>
<evidence type="ECO:0000313" key="1">
    <source>
        <dbReference type="EMBL" id="GIM66950.1"/>
    </source>
</evidence>
<keyword evidence="2" id="KW-1185">Reference proteome</keyword>
<name>A0A919S8P7_9ACTN</name>
<dbReference type="AlphaFoldDB" id="A0A919S8P7"/>
<dbReference type="Proteomes" id="UP000681340">
    <property type="component" value="Unassembled WGS sequence"/>
</dbReference>
<dbReference type="EMBL" id="BOQL01000021">
    <property type="protein sequence ID" value="GIM66950.1"/>
    <property type="molecule type" value="Genomic_DNA"/>
</dbReference>
<gene>
    <name evidence="1" type="ORF">Aau02nite_25250</name>
</gene>
<organism evidence="1 2">
    <name type="scientific">Actinoplanes auranticolor</name>
    <dbReference type="NCBI Taxonomy" id="47988"/>
    <lineage>
        <taxon>Bacteria</taxon>
        <taxon>Bacillati</taxon>
        <taxon>Actinomycetota</taxon>
        <taxon>Actinomycetes</taxon>
        <taxon>Micromonosporales</taxon>
        <taxon>Micromonosporaceae</taxon>
        <taxon>Actinoplanes</taxon>
    </lineage>
</organism>